<dbReference type="PANTHER" id="PTHR24220:SF659">
    <property type="entry name" value="TRANSPORTER, PUTATIVE-RELATED"/>
    <property type="match status" value="1"/>
</dbReference>
<keyword evidence="1" id="KW-0813">Transport</keyword>
<evidence type="ECO:0000259" key="4">
    <source>
        <dbReference type="PROSITE" id="PS50893"/>
    </source>
</evidence>
<dbReference type="InterPro" id="IPR003593">
    <property type="entry name" value="AAA+_ATPase"/>
</dbReference>
<dbReference type="GO" id="GO:0005886">
    <property type="term" value="C:plasma membrane"/>
    <property type="evidence" value="ECO:0007669"/>
    <property type="project" value="TreeGrafter"/>
</dbReference>
<dbReference type="Pfam" id="PF00005">
    <property type="entry name" value="ABC_tran"/>
    <property type="match status" value="1"/>
</dbReference>
<gene>
    <name evidence="5" type="ORF">MNB_SV-4-494</name>
</gene>
<dbReference type="GO" id="GO:0016887">
    <property type="term" value="F:ATP hydrolysis activity"/>
    <property type="evidence" value="ECO:0007669"/>
    <property type="project" value="InterPro"/>
</dbReference>
<dbReference type="InterPro" id="IPR015854">
    <property type="entry name" value="ABC_transpr_LolD-like"/>
</dbReference>
<dbReference type="CDD" id="cd03255">
    <property type="entry name" value="ABC_MJ0796_LolCDE_FtsE"/>
    <property type="match status" value="1"/>
</dbReference>
<dbReference type="Gene3D" id="3.40.50.300">
    <property type="entry name" value="P-loop containing nucleotide triphosphate hydrolases"/>
    <property type="match status" value="1"/>
</dbReference>
<evidence type="ECO:0000256" key="3">
    <source>
        <dbReference type="ARBA" id="ARBA00022840"/>
    </source>
</evidence>
<dbReference type="GO" id="GO:0005524">
    <property type="term" value="F:ATP binding"/>
    <property type="evidence" value="ECO:0007669"/>
    <property type="project" value="UniProtKB-KW"/>
</dbReference>
<keyword evidence="3" id="KW-0067">ATP-binding</keyword>
<dbReference type="AlphaFoldDB" id="A0A1W1EAJ7"/>
<dbReference type="InterPro" id="IPR017911">
    <property type="entry name" value="MacB-like_ATP-bd"/>
</dbReference>
<evidence type="ECO:0000256" key="2">
    <source>
        <dbReference type="ARBA" id="ARBA00022741"/>
    </source>
</evidence>
<feature type="domain" description="ABC transporter" evidence="4">
    <location>
        <begin position="2"/>
        <end position="229"/>
    </location>
</feature>
<accession>A0A1W1EAJ7</accession>
<dbReference type="EMBL" id="FPIB01000026">
    <property type="protein sequence ID" value="SFV90940.1"/>
    <property type="molecule type" value="Genomic_DNA"/>
</dbReference>
<dbReference type="SUPFAM" id="SSF52540">
    <property type="entry name" value="P-loop containing nucleoside triphosphate hydrolases"/>
    <property type="match status" value="1"/>
</dbReference>
<dbReference type="SMART" id="SM00382">
    <property type="entry name" value="AAA"/>
    <property type="match status" value="1"/>
</dbReference>
<dbReference type="InterPro" id="IPR003439">
    <property type="entry name" value="ABC_transporter-like_ATP-bd"/>
</dbReference>
<evidence type="ECO:0000313" key="5">
    <source>
        <dbReference type="EMBL" id="SFV90940.1"/>
    </source>
</evidence>
<sequence length="229" mass="25179">MVVLENVYKIYHEKTAQAFEALKAVNLKVSKGETVILSGVSGSGKSTLLSLIAALDKPSSGKIVVAGELVSKLPDFHASRYRADHIGVIFQHFNLLEDLSVEENVMVPLVHAGLPLRVVRERVAKSMQRAAIAHKATQPVNKLSGGEKQRCAIARALVHEPELILCDEPTANLDKANSLKFIEILEMLQQIGKTVIVATHDPLFENLSFVSSVIYMEDGMIVKHHQRQS</sequence>
<protein>
    <submittedName>
        <fullName evidence="5">ABC-type antimicrobial peptide transport system, ATPase component</fullName>
    </submittedName>
</protein>
<evidence type="ECO:0000256" key="1">
    <source>
        <dbReference type="ARBA" id="ARBA00022448"/>
    </source>
</evidence>
<dbReference type="GO" id="GO:0022857">
    <property type="term" value="F:transmembrane transporter activity"/>
    <property type="evidence" value="ECO:0007669"/>
    <property type="project" value="TreeGrafter"/>
</dbReference>
<dbReference type="PANTHER" id="PTHR24220">
    <property type="entry name" value="IMPORT ATP-BINDING PROTEIN"/>
    <property type="match status" value="1"/>
</dbReference>
<name>A0A1W1EAJ7_9ZZZZ</name>
<dbReference type="InterPro" id="IPR027417">
    <property type="entry name" value="P-loop_NTPase"/>
</dbReference>
<proteinExistence type="predicted"/>
<dbReference type="PROSITE" id="PS50893">
    <property type="entry name" value="ABC_TRANSPORTER_2"/>
    <property type="match status" value="1"/>
</dbReference>
<reference evidence="5" key="1">
    <citation type="submission" date="2016-10" db="EMBL/GenBank/DDBJ databases">
        <authorList>
            <person name="de Groot N.N."/>
        </authorList>
    </citation>
    <scope>NUCLEOTIDE SEQUENCE</scope>
</reference>
<keyword evidence="2" id="KW-0547">Nucleotide-binding</keyword>
<organism evidence="5">
    <name type="scientific">hydrothermal vent metagenome</name>
    <dbReference type="NCBI Taxonomy" id="652676"/>
    <lineage>
        <taxon>unclassified sequences</taxon>
        <taxon>metagenomes</taxon>
        <taxon>ecological metagenomes</taxon>
    </lineage>
</organism>